<dbReference type="InterPro" id="IPR005624">
    <property type="entry name" value="PduO/GlcC-like"/>
</dbReference>
<name>A0A923MFT4_9BURK</name>
<dbReference type="AlphaFoldDB" id="A0A923MFT4"/>
<gene>
    <name evidence="1" type="ORF">H8R02_29600</name>
</gene>
<protein>
    <submittedName>
        <fullName evidence="1">Heme-binding protein</fullName>
    </submittedName>
</protein>
<dbReference type="EMBL" id="JACORU010000021">
    <property type="protein sequence ID" value="MBC5768654.1"/>
    <property type="molecule type" value="Genomic_DNA"/>
</dbReference>
<comment type="caution">
    <text evidence="1">The sequence shown here is derived from an EMBL/GenBank/DDBJ whole genome shotgun (WGS) entry which is preliminary data.</text>
</comment>
<feature type="non-terminal residue" evidence="1">
    <location>
        <position position="152"/>
    </location>
</feature>
<accession>A0A923MFT4</accession>
<proteinExistence type="predicted"/>
<evidence type="ECO:0000313" key="1">
    <source>
        <dbReference type="EMBL" id="MBC5768654.1"/>
    </source>
</evidence>
<evidence type="ECO:0000313" key="2">
    <source>
        <dbReference type="Proteomes" id="UP000596827"/>
    </source>
</evidence>
<keyword evidence="2" id="KW-1185">Reference proteome</keyword>
<dbReference type="Gene3D" id="3.30.450.150">
    <property type="entry name" value="Haem-degrading domain"/>
    <property type="match status" value="1"/>
</dbReference>
<dbReference type="Pfam" id="PF03928">
    <property type="entry name" value="HbpS-like"/>
    <property type="match status" value="1"/>
</dbReference>
<dbReference type="InterPro" id="IPR038084">
    <property type="entry name" value="PduO/GlcC-like_sf"/>
</dbReference>
<dbReference type="SUPFAM" id="SSF143744">
    <property type="entry name" value="GlcG-like"/>
    <property type="match status" value="1"/>
</dbReference>
<reference evidence="1" key="1">
    <citation type="submission" date="2020-08" db="EMBL/GenBank/DDBJ databases">
        <title>Ramlibacter sp. GTP1 16S ribosomal RNA gene genome sequencing and assembly.</title>
        <authorList>
            <person name="Kang M."/>
        </authorList>
    </citation>
    <scope>NUCLEOTIDE SEQUENCE</scope>
    <source>
        <strain evidence="1">GTP1</strain>
    </source>
</reference>
<sequence>MFVGVPRTALCEVLRGQGTRCHEEHVLRSLTPEAALRAAQAALQSCARTGYQVGGAVSDRAGHSLVMLRDRLAGPHTPETALNKAYAAVTFKMDTLAFARATQATEVSSGIGVHLISVQKVTVRASPQSEDWRGVCSRGERKCLSRFEFLLV</sequence>
<organism evidence="1 2">
    <name type="scientific">Ramlibacter albus</name>
    <dbReference type="NCBI Taxonomy" id="2079448"/>
    <lineage>
        <taxon>Bacteria</taxon>
        <taxon>Pseudomonadati</taxon>
        <taxon>Pseudomonadota</taxon>
        <taxon>Betaproteobacteria</taxon>
        <taxon>Burkholderiales</taxon>
        <taxon>Comamonadaceae</taxon>
        <taxon>Ramlibacter</taxon>
    </lineage>
</organism>
<dbReference type="Proteomes" id="UP000596827">
    <property type="component" value="Unassembled WGS sequence"/>
</dbReference>